<evidence type="ECO:0000313" key="6">
    <source>
        <dbReference type="Proteomes" id="UP000006281"/>
    </source>
</evidence>
<gene>
    <name evidence="5" type="ordered locus">BN6_05380</name>
</gene>
<keyword evidence="6" id="KW-1185">Reference proteome</keyword>
<dbReference type="Pfam" id="PF00005">
    <property type="entry name" value="ABC_tran"/>
    <property type="match status" value="2"/>
</dbReference>
<dbReference type="HOGENOM" id="CLU_000604_36_0_11"/>
<dbReference type="Gene3D" id="3.40.50.300">
    <property type="entry name" value="P-loop containing nucleotide triphosphate hydrolases"/>
    <property type="match status" value="2"/>
</dbReference>
<evidence type="ECO:0000259" key="4">
    <source>
        <dbReference type="PROSITE" id="PS50893"/>
    </source>
</evidence>
<keyword evidence="3" id="KW-0067">ATP-binding</keyword>
<dbReference type="EMBL" id="HE804045">
    <property type="protein sequence ID" value="CCH27869.1"/>
    <property type="molecule type" value="Genomic_DNA"/>
</dbReference>
<dbReference type="PANTHER" id="PTHR19211:SF123">
    <property type="entry name" value="ABC TRANSPORTER"/>
    <property type="match status" value="1"/>
</dbReference>
<dbReference type="GO" id="GO:0016887">
    <property type="term" value="F:ATP hydrolysis activity"/>
    <property type="evidence" value="ECO:0007669"/>
    <property type="project" value="InterPro"/>
</dbReference>
<dbReference type="PATRIC" id="fig|1179773.3.peg.546"/>
<dbReference type="InterPro" id="IPR017871">
    <property type="entry name" value="ABC_transporter-like_CS"/>
</dbReference>
<sequence>MQQPLPETGVLITGVFATIGNVSALTARAVSLSFGPRTVLQEVDLDVPAGQRVGLVAPNGVGKSTLLKVLAGEIQPDEGTVTATGTVARLTQEATVHPGESLRDHLARRTGVAEAVRRFEAATEALAAGEPGADDAYATAFDHWTATGAADFAERAAETCDRLGLPATLLDEQRPLSGGQSARLRLAGILLTRADVVLLDEPTNDLDDAGLAQLEEHVLTSRAAMVLVSHDREFLARTATRIAELDEFTHTVTVYGGGWEAYRAEQASARARAQEDYEQYAAKRDSLVQRSRQTREWSKAGVRRNAKSKENDRNIRAARKEGAENLTAKASTVDRALARLDEVEEPRDPWELRLTLPTAGRGSTIAFTLRDAEISRGEVTLGPVDLTIGAGERWRITGPNGSGKSTLLAAILGRLPLTSGHRSQGTSVVVGEIDQVRAAFATTSPVLTIVKNATGLEEVEVRTLLAKFRVGADTVLRPADSLSPGERTRAGLAILQATGTTCLVLDEPTNHLDLAAIEQLEQALETYEGTLLLVTHDRRMADAVGVDHTLDVRTLAR</sequence>
<dbReference type="BioCyc" id="SESP1179773:BN6_RS02660-MONOMER"/>
<dbReference type="STRING" id="1179773.BN6_05380"/>
<dbReference type="InterPro" id="IPR027417">
    <property type="entry name" value="P-loop_NTPase"/>
</dbReference>
<evidence type="ECO:0000256" key="2">
    <source>
        <dbReference type="ARBA" id="ARBA00022741"/>
    </source>
</evidence>
<dbReference type="Proteomes" id="UP000006281">
    <property type="component" value="Chromosome"/>
</dbReference>
<evidence type="ECO:0000256" key="1">
    <source>
        <dbReference type="ARBA" id="ARBA00022737"/>
    </source>
</evidence>
<keyword evidence="2" id="KW-0547">Nucleotide-binding</keyword>
<dbReference type="PANTHER" id="PTHR19211">
    <property type="entry name" value="ATP-BINDING TRANSPORT PROTEIN-RELATED"/>
    <property type="match status" value="1"/>
</dbReference>
<keyword evidence="1" id="KW-0677">Repeat</keyword>
<dbReference type="InterPro" id="IPR050611">
    <property type="entry name" value="ABCF"/>
</dbReference>
<reference evidence="5 6" key="1">
    <citation type="journal article" date="2012" name="BMC Genomics">
        <title>Complete genome sequence of Saccharothrix espanaensis DSM 44229T and comparison to the other completely sequenced Pseudonocardiaceae.</title>
        <authorList>
            <person name="Strobel T."/>
            <person name="Al-Dilaimi A."/>
            <person name="Blom J."/>
            <person name="Gessner A."/>
            <person name="Kalinowski J."/>
            <person name="Luzhetska M."/>
            <person name="Puhler A."/>
            <person name="Szczepanowski R."/>
            <person name="Bechthold A."/>
            <person name="Ruckert C."/>
        </authorList>
    </citation>
    <scope>NUCLEOTIDE SEQUENCE [LARGE SCALE GENOMIC DNA]</scope>
    <source>
        <strain evidence="6">ATCC 51144 / DSM 44229 / JCM 9112 / NBRC 15066 / NRRL 15764</strain>
    </source>
</reference>
<dbReference type="PROSITE" id="PS50893">
    <property type="entry name" value="ABC_TRANSPORTER_2"/>
    <property type="match status" value="1"/>
</dbReference>
<dbReference type="FunFam" id="3.40.50.300:FF:000011">
    <property type="entry name" value="Putative ABC transporter ATP-binding component"/>
    <property type="match status" value="1"/>
</dbReference>
<protein>
    <submittedName>
        <fullName evidence="5">ABC-type transporter</fullName>
    </submittedName>
</protein>
<dbReference type="PROSITE" id="PS00211">
    <property type="entry name" value="ABC_TRANSPORTER_1"/>
    <property type="match status" value="1"/>
</dbReference>
<dbReference type="CDD" id="cd03221">
    <property type="entry name" value="ABCF_EF-3"/>
    <property type="match status" value="2"/>
</dbReference>
<dbReference type="InterPro" id="IPR003593">
    <property type="entry name" value="AAA+_ATPase"/>
</dbReference>
<proteinExistence type="predicted"/>
<dbReference type="eggNOG" id="COG0488">
    <property type="taxonomic scope" value="Bacteria"/>
</dbReference>
<dbReference type="KEGG" id="sesp:BN6_05380"/>
<evidence type="ECO:0000256" key="3">
    <source>
        <dbReference type="ARBA" id="ARBA00022840"/>
    </source>
</evidence>
<dbReference type="SMART" id="SM00382">
    <property type="entry name" value="AAA"/>
    <property type="match status" value="2"/>
</dbReference>
<accession>K0JSN9</accession>
<dbReference type="InterPro" id="IPR003439">
    <property type="entry name" value="ABC_transporter-like_ATP-bd"/>
</dbReference>
<organism evidence="5 6">
    <name type="scientific">Saccharothrix espanaensis (strain ATCC 51144 / DSM 44229 / JCM 9112 / NBRC 15066 / NRRL 15764)</name>
    <dbReference type="NCBI Taxonomy" id="1179773"/>
    <lineage>
        <taxon>Bacteria</taxon>
        <taxon>Bacillati</taxon>
        <taxon>Actinomycetota</taxon>
        <taxon>Actinomycetes</taxon>
        <taxon>Pseudonocardiales</taxon>
        <taxon>Pseudonocardiaceae</taxon>
        <taxon>Saccharothrix</taxon>
    </lineage>
</organism>
<evidence type="ECO:0000313" key="5">
    <source>
        <dbReference type="EMBL" id="CCH27869.1"/>
    </source>
</evidence>
<feature type="domain" description="ABC transporter" evidence="4">
    <location>
        <begin position="25"/>
        <end position="281"/>
    </location>
</feature>
<dbReference type="AlphaFoldDB" id="K0JSN9"/>
<dbReference type="GO" id="GO:0005524">
    <property type="term" value="F:ATP binding"/>
    <property type="evidence" value="ECO:0007669"/>
    <property type="project" value="UniProtKB-KW"/>
</dbReference>
<name>K0JSN9_SACES</name>
<dbReference type="SUPFAM" id="SSF52540">
    <property type="entry name" value="P-loop containing nucleoside triphosphate hydrolases"/>
    <property type="match status" value="2"/>
</dbReference>